<dbReference type="RefSeq" id="WP_139939566.1">
    <property type="nucleotide sequence ID" value="NZ_JBHSYP010000003.1"/>
</dbReference>
<keyword evidence="2" id="KW-1185">Reference proteome</keyword>
<dbReference type="OrthoDB" id="8480807at2"/>
<dbReference type="Proteomes" id="UP000319148">
    <property type="component" value="Unassembled WGS sequence"/>
</dbReference>
<sequence>MDFQLYGCTAPAGAVLEYKSAGDDPAPSFRRARQTRRRKRAEKLMQKALEPKGPRIRIIPAEPGSVGPTPETAGKLAQDPLKSYETRGILSSRQVWAAHAIRRAYRLITEGIGPRVTSFADVMVQNSRRTNLRESDWEVDLKERYADWVDRMTAEKLMVGPVFDMVVEETSLAAIDRKWRRRKGWAKTHLQQSLDLYIKVAHGSQPQGDAEL</sequence>
<gene>
    <name evidence="1" type="ORF">FIV46_06295</name>
</gene>
<comment type="caution">
    <text evidence="1">The sequence shown here is derived from an EMBL/GenBank/DDBJ whole genome shotgun (WGS) entry which is preliminary data.</text>
</comment>
<name>A0A501PNE7_9PROT</name>
<accession>A0A501PNE7</accession>
<reference evidence="2" key="1">
    <citation type="submission" date="2019-06" db="EMBL/GenBank/DDBJ databases">
        <title>The complete genome of Emcibacter congregatus ZYLT.</title>
        <authorList>
            <person name="Zhao Z."/>
        </authorList>
    </citation>
    <scope>NUCLEOTIDE SEQUENCE [LARGE SCALE GENOMIC DNA]</scope>
    <source>
        <strain evidence="2">MCCC 1A06723</strain>
    </source>
</reference>
<proteinExistence type="predicted"/>
<evidence type="ECO:0000313" key="1">
    <source>
        <dbReference type="EMBL" id="TPD61815.1"/>
    </source>
</evidence>
<organism evidence="1 2">
    <name type="scientific">Emcibacter nanhaiensis</name>
    <dbReference type="NCBI Taxonomy" id="1505037"/>
    <lineage>
        <taxon>Bacteria</taxon>
        <taxon>Pseudomonadati</taxon>
        <taxon>Pseudomonadota</taxon>
        <taxon>Alphaproteobacteria</taxon>
        <taxon>Emcibacterales</taxon>
        <taxon>Emcibacteraceae</taxon>
        <taxon>Emcibacter</taxon>
    </lineage>
</organism>
<dbReference type="AlphaFoldDB" id="A0A501PNE7"/>
<dbReference type="EMBL" id="VFIY01000005">
    <property type="protein sequence ID" value="TPD61815.1"/>
    <property type="molecule type" value="Genomic_DNA"/>
</dbReference>
<evidence type="ECO:0000313" key="2">
    <source>
        <dbReference type="Proteomes" id="UP000319148"/>
    </source>
</evidence>
<protein>
    <submittedName>
        <fullName evidence="1">Uncharacterized protein</fullName>
    </submittedName>
</protein>